<gene>
    <name evidence="1" type="ORF">LMJF_27_0960</name>
</gene>
<name>E9AD73_LEIMA</name>
<evidence type="ECO:0000313" key="1">
    <source>
        <dbReference type="EMBL" id="CBZ12158.1"/>
    </source>
</evidence>
<dbReference type="KEGG" id="lma:LMJF_27_0960"/>
<organism evidence="1 2">
    <name type="scientific">Leishmania major</name>
    <dbReference type="NCBI Taxonomy" id="5664"/>
    <lineage>
        <taxon>Eukaryota</taxon>
        <taxon>Discoba</taxon>
        <taxon>Euglenozoa</taxon>
        <taxon>Kinetoplastea</taxon>
        <taxon>Metakinetoplastina</taxon>
        <taxon>Trypanosomatida</taxon>
        <taxon>Trypanosomatidae</taxon>
        <taxon>Leishmaniinae</taxon>
        <taxon>Leishmania</taxon>
    </lineage>
</organism>
<dbReference type="VEuPathDB" id="TriTrypDB:LMJFC_270016300"/>
<accession>E9AD73</accession>
<dbReference type="HOGENOM" id="CLU_252400_0_0_1"/>
<dbReference type="Proteomes" id="UP000000542">
    <property type="component" value="Chromosome 27"/>
</dbReference>
<evidence type="ECO:0000313" key="2">
    <source>
        <dbReference type="Proteomes" id="UP000000542"/>
    </source>
</evidence>
<sequence length="1432" mass="156351">MHAWRLYLLTSQAVRYLRVYDPVDASMTVAALGELDCRLSVSTTTFFLSLAPSLPHYDSTQLTRVFAGLSRLRVAHYMITAYILKLFLSSLTRDCGSATASTSPVNGGSRPRCAAAEQLAAVAGMVHILQLHHTQRTTRAFLAAEERALAPLMASCGDACSVLGRRGQKDGEACVTSPASARLMAVQVLFLLEVYVNARVRVTAPHTPLWLLNMVFHAPWTSFTLSELLHVYSRLFPGASAHRPAGCAADFSATFLIQELLTENILYRAGGAEREGGTRCRCAPPAAGAEDAAVGVSLRSSDFSVAVQSRCRVWRRRSPGEQYALLRCTVWRLAQHPTERARDAEACELLRFLTPALFCQLSAEFGGRMRGSALRWWMKVLPRSAVERCGVMDSRESDALREGAVGEAVQICIALLQLLYTQHVAAGEEASSSARSAVACHTEDSAGTRQGAGVLVSVQRLVACLRTVASLVPNHMGDEREWELLALLLDVHVPSSCTTTGGTFTHWLETEAHQSGDASHMWRCLSVATEAARDVLMARWCHFWTHHRSANRFGNPMAKSKCRSATLARATEDDGVTHLGKLAEDALLLHWCIANLVNEWLQRSHRASQLCGCPTPPPAHLTSPRFSFQQIWREMLAETVAELDDSHQRVAAGVSPYPFMKLETDLLVIMAESLDPNRTARVRSDDAQPAPLLGSLADAIGQSALPEALCAALEQAQAHSTDAPSRTVPSYAEARVQRERWRRRMWWAASTSAPGTSMSLQAAQVMLLNALFPPSANGCTCASAALVSLRGLSVQWPYRMLAVCLRSSAPLQQPGVTHHAAAEGCGSEWRARIPPWERKDIRDLDAEHHALGSLTPCDSANFTEDPRTPAIDEPSSTQRSLFVCAKGLSNTLMCNIESLVAWQQRCGVLPANTLRGRGEDGRFLPPDLCGAIATPYRMWYRDDTPITLVREPVLAPRPFENPIGGVVASDFAESVPGAASAHGTDVLVPLCETVALLTRAAMPLNASCASLLALPPTRSSPCWTSCTDSAASSSLFTPLSPLRPFAATEALYAELCFRFWECCQRLAEALLPLCAVSRTDSRDYEEVSTSATAAEALAIAGAVEWRLFSRYVSDASPPAEPFCDTYALAAAQGRASALLLPLMWRCVHCCVAGPSPATSRISKCHRPIRGVLLDVWRLHLFATHLCGKLPLPARCERAQERLWWCLQAALSDALPVEQRVSLRDEPSVGSEDQAALELAMCDLKASLRERHWFDSTTETTERPLTFLRDTVISMCDGLGAAPVVSRDGDTAVTSPMDTYVQRLLPSHPFVLAGPTRVRTHLLCGVRLVVLTWMHILLLESIAAYHPRIFSHECTQQLSWVQTRIRAYEQGLYHAILPTAPSCNHGVAHSTGSSTRAASRRRGLLAECLIRELDAAVSELMTWSRGPPCISAP</sequence>
<reference evidence="1 2" key="2">
    <citation type="journal article" date="2011" name="Genome Res.">
        <title>Chromosome and gene copy number variation allow major structural change between species and strains of Leishmania.</title>
        <authorList>
            <person name="Rogers M.B."/>
            <person name="Hilley J.D."/>
            <person name="Dickens N.J."/>
            <person name="Wilkes J."/>
            <person name="Bates P.A."/>
            <person name="Depledge D.P."/>
            <person name="Harris D."/>
            <person name="Her Y."/>
            <person name="Herzyk P."/>
            <person name="Imamura H."/>
            <person name="Otto T.D."/>
            <person name="Sanders M."/>
            <person name="Seeger K."/>
            <person name="Dujardin J.C."/>
            <person name="Berriman M."/>
            <person name="Smith D.F."/>
            <person name="Hertz-Fowler C."/>
            <person name="Mottram J.C."/>
        </authorList>
    </citation>
    <scope>NUCLEOTIDE SEQUENCE [LARGE SCALE GENOMIC DNA]</scope>
    <source>
        <strain evidence="2">MHOM/IL/81/Friedlin</strain>
    </source>
</reference>
<reference evidence="1 2" key="1">
    <citation type="journal article" date="2005" name="Science">
        <title>The genome of the kinetoplastid parasite, Leishmania major.</title>
        <authorList>
            <person name="Ivens A.C."/>
            <person name="Peacock C.S."/>
            <person name="Worthey E.A."/>
            <person name="Murphy L."/>
            <person name="Aggarwal G."/>
            <person name="Berriman M."/>
            <person name="Sisk E."/>
            <person name="Rajandream M.A."/>
            <person name="Adlem E."/>
            <person name="Aert R."/>
            <person name="Anupama A."/>
            <person name="Apostolou Z."/>
            <person name="Attipoe P."/>
            <person name="Bason N."/>
            <person name="Bauser C."/>
            <person name="Beck A."/>
            <person name="Beverley S.M."/>
            <person name="Bianchettin G."/>
            <person name="Borzym K."/>
            <person name="Bothe G."/>
            <person name="Bruschi C.V."/>
            <person name="Collins M."/>
            <person name="Cadag E."/>
            <person name="Ciarloni L."/>
            <person name="Clayton C."/>
            <person name="Coulson R.M."/>
            <person name="Cronin A."/>
            <person name="Cruz A.K."/>
            <person name="Davies R.M."/>
            <person name="De Gaudenzi J."/>
            <person name="Dobson D.E."/>
            <person name="Duesterhoeft A."/>
            <person name="Fazelina G."/>
            <person name="Fosker N."/>
            <person name="Frasch A.C."/>
            <person name="Fraser A."/>
            <person name="Fuchs M."/>
            <person name="Gabel C."/>
            <person name="Goble A."/>
            <person name="Goffeau A."/>
            <person name="Harris D."/>
            <person name="Hertz-Fowler C."/>
            <person name="Hilbert H."/>
            <person name="Horn D."/>
            <person name="Huang Y."/>
            <person name="Klages S."/>
            <person name="Knights A."/>
            <person name="Kube M."/>
            <person name="Larke N."/>
            <person name="Litvin L."/>
            <person name="Lord A."/>
            <person name="Louie T."/>
            <person name="Marra M."/>
            <person name="Masuy D."/>
            <person name="Matthews K."/>
            <person name="Michaeli S."/>
            <person name="Mottram J.C."/>
            <person name="Muller-Auer S."/>
            <person name="Munden H."/>
            <person name="Nelson S."/>
            <person name="Norbertczak H."/>
            <person name="Oliver K."/>
            <person name="O'neil S."/>
            <person name="Pentony M."/>
            <person name="Pohl T.M."/>
            <person name="Price C."/>
            <person name="Purnelle B."/>
            <person name="Quail M.A."/>
            <person name="Rabbinowitsch E."/>
            <person name="Reinhardt R."/>
            <person name="Rieger M."/>
            <person name="Rinta J."/>
            <person name="Robben J."/>
            <person name="Robertson L."/>
            <person name="Ruiz J.C."/>
            <person name="Rutter S."/>
            <person name="Saunders D."/>
            <person name="Schafer M."/>
            <person name="Schein J."/>
            <person name="Schwartz D.C."/>
            <person name="Seeger K."/>
            <person name="Seyler A."/>
            <person name="Sharp S."/>
            <person name="Shin H."/>
            <person name="Sivam D."/>
            <person name="Squares R."/>
            <person name="Squares S."/>
            <person name="Tosato V."/>
            <person name="Vogt C."/>
            <person name="Volckaert G."/>
            <person name="Wambutt R."/>
            <person name="Warren T."/>
            <person name="Wedler H."/>
            <person name="Woodward J."/>
            <person name="Zhou S."/>
            <person name="Zimmermann W."/>
            <person name="Smith D.F."/>
            <person name="Blackwell J.M."/>
            <person name="Stuart K.D."/>
            <person name="Barrell B."/>
            <person name="Myler P.J."/>
        </authorList>
    </citation>
    <scope>NUCLEOTIDE SEQUENCE [LARGE SCALE GENOMIC DNA]</scope>
    <source>
        <strain evidence="2">MHOM/IL/81/Friedlin</strain>
    </source>
</reference>
<dbReference type="VEuPathDB" id="TriTrypDB:LmjF.27.0960"/>
<dbReference type="EMBL" id="FR796423">
    <property type="protein sequence ID" value="CBZ12158.1"/>
    <property type="molecule type" value="Genomic_DNA"/>
</dbReference>
<dbReference type="VEuPathDB" id="TriTrypDB:LMJSD75_270015400"/>
<dbReference type="InParanoid" id="E9AD73"/>
<dbReference type="GeneID" id="12982686"/>
<keyword evidence="2" id="KW-1185">Reference proteome</keyword>
<dbReference type="OMA" id="CERAQER"/>
<dbReference type="VEuPathDB" id="TriTrypDB:LMJLV39_270015400"/>
<protein>
    <submittedName>
        <fullName evidence="1">Uncharacterized protein</fullName>
    </submittedName>
</protein>
<proteinExistence type="predicted"/>
<dbReference type="RefSeq" id="XP_003721902.1">
    <property type="nucleotide sequence ID" value="XM_003721854.1"/>
</dbReference>